<dbReference type="SUPFAM" id="SSF102114">
    <property type="entry name" value="Radical SAM enzymes"/>
    <property type="match status" value="1"/>
</dbReference>
<dbReference type="CDD" id="cd01335">
    <property type="entry name" value="Radical_SAM"/>
    <property type="match status" value="1"/>
</dbReference>
<evidence type="ECO:0000256" key="5">
    <source>
        <dbReference type="ARBA" id="ARBA00023004"/>
    </source>
</evidence>
<gene>
    <name evidence="8" type="ORF">E0E05_15860</name>
</gene>
<dbReference type="PROSITE" id="PS01305">
    <property type="entry name" value="MOAA_NIFB_PQQE"/>
    <property type="match status" value="1"/>
</dbReference>
<dbReference type="GO" id="GO:0046872">
    <property type="term" value="F:metal ion binding"/>
    <property type="evidence" value="ECO:0007669"/>
    <property type="project" value="UniProtKB-KW"/>
</dbReference>
<evidence type="ECO:0000259" key="7">
    <source>
        <dbReference type="PROSITE" id="PS51918"/>
    </source>
</evidence>
<evidence type="ECO:0000313" key="9">
    <source>
        <dbReference type="Proteomes" id="UP000293719"/>
    </source>
</evidence>
<keyword evidence="2" id="KW-0004">4Fe-4S</keyword>
<dbReference type="GO" id="GO:0051539">
    <property type="term" value="F:4 iron, 4 sulfur cluster binding"/>
    <property type="evidence" value="ECO:0007669"/>
    <property type="project" value="UniProtKB-KW"/>
</dbReference>
<dbReference type="Pfam" id="PF04055">
    <property type="entry name" value="Radical_SAM"/>
    <property type="match status" value="1"/>
</dbReference>
<dbReference type="PANTHER" id="PTHR43273:SF8">
    <property type="entry name" value="RADICAL SAM DOMAIN PROTEIN"/>
    <property type="match status" value="1"/>
</dbReference>
<evidence type="ECO:0000256" key="6">
    <source>
        <dbReference type="ARBA" id="ARBA00023014"/>
    </source>
</evidence>
<dbReference type="PANTHER" id="PTHR43273">
    <property type="entry name" value="ANAEROBIC SULFATASE-MATURATING ENZYME HOMOLOG ASLB-RELATED"/>
    <property type="match status" value="1"/>
</dbReference>
<dbReference type="AlphaFoldDB" id="A0A4P6V537"/>
<dbReference type="EMBL" id="CP036532">
    <property type="protein sequence ID" value="QBK31934.1"/>
    <property type="molecule type" value="Genomic_DNA"/>
</dbReference>
<accession>A0A4P6V537</accession>
<evidence type="ECO:0000256" key="4">
    <source>
        <dbReference type="ARBA" id="ARBA00022723"/>
    </source>
</evidence>
<dbReference type="SFLD" id="SFLDS00029">
    <property type="entry name" value="Radical_SAM"/>
    <property type="match status" value="1"/>
</dbReference>
<feature type="domain" description="Radical SAM core" evidence="7">
    <location>
        <begin position="105"/>
        <end position="346"/>
    </location>
</feature>
<dbReference type="Gene3D" id="3.20.20.70">
    <property type="entry name" value="Aldolase class I"/>
    <property type="match status" value="1"/>
</dbReference>
<dbReference type="InterPro" id="IPR007197">
    <property type="entry name" value="rSAM"/>
</dbReference>
<dbReference type="OrthoDB" id="9782387at2"/>
<evidence type="ECO:0000256" key="2">
    <source>
        <dbReference type="ARBA" id="ARBA00022485"/>
    </source>
</evidence>
<comment type="cofactor">
    <cofactor evidence="1">
        <name>[4Fe-4S] cluster</name>
        <dbReference type="ChEBI" id="CHEBI:49883"/>
    </cofactor>
</comment>
<evidence type="ECO:0000256" key="3">
    <source>
        <dbReference type="ARBA" id="ARBA00022691"/>
    </source>
</evidence>
<dbReference type="SFLD" id="SFLDG01384">
    <property type="entry name" value="thioether_bond_formation_requi"/>
    <property type="match status" value="1"/>
</dbReference>
<name>A0A4P6V537_9HYPH</name>
<protein>
    <submittedName>
        <fullName evidence="8">Radical SAM protein</fullName>
    </submittedName>
</protein>
<keyword evidence="6" id="KW-0411">Iron-sulfur</keyword>
<keyword evidence="4" id="KW-0479">Metal-binding</keyword>
<dbReference type="InterPro" id="IPR000385">
    <property type="entry name" value="MoaA_NifB_PqqE_Fe-S-bd_CS"/>
</dbReference>
<evidence type="ECO:0000256" key="1">
    <source>
        <dbReference type="ARBA" id="ARBA00001966"/>
    </source>
</evidence>
<dbReference type="GeneID" id="90768782"/>
<sequence length="510" mass="57917">MDGTSQSRVTLTFESDSGRSYLYDDVTGNIFPWNPLREAVLKADLDGEPEEGRQELRRRFSERDVTAAEEFVRRWRSLYGAFVRTTGPGPAFRVPSARELESHIRGGSFALILILTENCNLRCGYCSLSEVYPLNRVRTARRMTMETARRAVDWYADLVAPQRARNPRKRFGLSLYGGEPMLNMPVLRGILEYCSQTYPGLFLPVMTTNGTALTPRNVETLVKHDVLVGISIDGPAEEHDRLRIDSRGRGTFDAIAKNLRHIKDNHPEYWKNKLTSVSVYDWGTDLEAVDTFFRENEDIIPRSVFVNQVGSRNTDWYEQYGPDDAGIMVERLERLRQSYKKAKIGNQRTSHYSNCLIGMGISMVMLRQRALDQRAGFLPFTGTCVPGDKLAVHVDGKIDMCERVSGDYPLGHLDQGGIDYDRVSEIIREYQDRVMGYCHQCANTKHCGMCFSLAETADGFAKEAGRCAAIADNARQRMADFMSIMEGNPEADLQFESDTSMLEQRMLFQY</sequence>
<reference evidence="8 9" key="1">
    <citation type="journal article" date="2017" name="Int. J. Syst. Evol. Microbiol.">
        <title>Roseitalea porphyridii gen. nov., sp. nov., isolated from a red alga, and reclassification of Hoeflea suaedae Chung et al. 2013 as Pseudohoeflea suaedae gen. nov., comb. nov.</title>
        <authorList>
            <person name="Hyeon J.W."/>
            <person name="Jeong S.E."/>
            <person name="Baek K."/>
            <person name="Jeon C.O."/>
        </authorList>
    </citation>
    <scope>NUCLEOTIDE SEQUENCE [LARGE SCALE GENOMIC DNA]</scope>
    <source>
        <strain evidence="8 9">MA7-20</strain>
    </source>
</reference>
<proteinExistence type="predicted"/>
<dbReference type="Proteomes" id="UP000293719">
    <property type="component" value="Chromosome"/>
</dbReference>
<dbReference type="InterPro" id="IPR013785">
    <property type="entry name" value="Aldolase_TIM"/>
</dbReference>
<dbReference type="InterPro" id="IPR023867">
    <property type="entry name" value="Sulphatase_maturase_rSAM"/>
</dbReference>
<dbReference type="SFLD" id="SFLDG01386">
    <property type="entry name" value="main_SPASM_domain-containing"/>
    <property type="match status" value="1"/>
</dbReference>
<dbReference type="GO" id="GO:0016491">
    <property type="term" value="F:oxidoreductase activity"/>
    <property type="evidence" value="ECO:0007669"/>
    <property type="project" value="InterPro"/>
</dbReference>
<dbReference type="InterPro" id="IPR058240">
    <property type="entry name" value="rSAM_sf"/>
</dbReference>
<organism evidence="8 9">
    <name type="scientific">Roseitalea porphyridii</name>
    <dbReference type="NCBI Taxonomy" id="1852022"/>
    <lineage>
        <taxon>Bacteria</taxon>
        <taxon>Pseudomonadati</taxon>
        <taxon>Pseudomonadota</taxon>
        <taxon>Alphaproteobacteria</taxon>
        <taxon>Hyphomicrobiales</taxon>
        <taxon>Ahrensiaceae</taxon>
        <taxon>Roseitalea</taxon>
    </lineage>
</organism>
<dbReference type="PROSITE" id="PS51918">
    <property type="entry name" value="RADICAL_SAM"/>
    <property type="match status" value="1"/>
</dbReference>
<dbReference type="SFLD" id="SFLDG01067">
    <property type="entry name" value="SPASM/twitch_domain_containing"/>
    <property type="match status" value="1"/>
</dbReference>
<keyword evidence="5" id="KW-0408">Iron</keyword>
<keyword evidence="3" id="KW-0949">S-adenosyl-L-methionine</keyword>
<dbReference type="RefSeq" id="WP_131617580.1">
    <property type="nucleotide sequence ID" value="NZ_CP036532.1"/>
</dbReference>
<evidence type="ECO:0000313" key="8">
    <source>
        <dbReference type="EMBL" id="QBK31934.1"/>
    </source>
</evidence>
<dbReference type="KEGG" id="rpod:E0E05_15860"/>
<keyword evidence="9" id="KW-1185">Reference proteome</keyword>